<evidence type="ECO:0000313" key="2">
    <source>
        <dbReference type="EMBL" id="GCE20162.1"/>
    </source>
</evidence>
<protein>
    <submittedName>
        <fullName evidence="2">Interphotoreceptor retinoid-binding protein</fullName>
    </submittedName>
</protein>
<dbReference type="RefSeq" id="WP_161977469.1">
    <property type="nucleotide sequence ID" value="NZ_BIFS01000001.1"/>
</dbReference>
<dbReference type="PANTHER" id="PTHR11261">
    <property type="entry name" value="INTERPHOTORECEPTOR RETINOID-BINDING PROTEIN"/>
    <property type="match status" value="1"/>
</dbReference>
<feature type="domain" description="Tail specific protease" evidence="1">
    <location>
        <begin position="96"/>
        <end position="295"/>
    </location>
</feature>
<dbReference type="GO" id="GO:0006508">
    <property type="term" value="P:proteolysis"/>
    <property type="evidence" value="ECO:0007669"/>
    <property type="project" value="InterPro"/>
</dbReference>
<dbReference type="AlphaFoldDB" id="A0A402AM06"/>
<dbReference type="SUPFAM" id="SSF52096">
    <property type="entry name" value="ClpP/crotonase"/>
    <property type="match status" value="1"/>
</dbReference>
<dbReference type="InterPro" id="IPR005151">
    <property type="entry name" value="Tail-specific_protease"/>
</dbReference>
<dbReference type="GO" id="GO:0008236">
    <property type="term" value="F:serine-type peptidase activity"/>
    <property type="evidence" value="ECO:0007669"/>
    <property type="project" value="InterPro"/>
</dbReference>
<dbReference type="Gene3D" id="3.30.750.44">
    <property type="match status" value="1"/>
</dbReference>
<dbReference type="SMART" id="SM00245">
    <property type="entry name" value="TSPc"/>
    <property type="match status" value="1"/>
</dbReference>
<comment type="caution">
    <text evidence="2">The sequence shown here is derived from an EMBL/GenBank/DDBJ whole genome shotgun (WGS) entry which is preliminary data.</text>
</comment>
<dbReference type="InterPro" id="IPR029045">
    <property type="entry name" value="ClpP/crotonase-like_dom_sf"/>
</dbReference>
<name>A0A402AM06_9CHLR</name>
<accession>A0A402AM06</accession>
<sequence length="312" mass="35326">MQDTETTQQHFSTHEIIERLSQQIGEKYVFPDKAQEIAAALHQHLDAGTYNDIHDGDILAQTITEHLRTVSHDKHLRLYYQAAGISTRIDDNEAYTPEEIERIRQKSKKNYGLKKVEILDGNIGYFQFNEFAHPHFAGESMSAAMIFLAHTQALIIDLRTNSGGEALMSQFLCSYFFDAFKAEQIQLNGLYDRRKDLLQQYWVFPYVPGTRYLDKPVYILTSQHTFSAAEGFTYDLQQLKRALVVGETTGGGAHAGLRYPITAYFEAFIPSVRAINPISGTNWEGSGVQPDLPVAQEEALDSAYRRALADIH</sequence>
<dbReference type="EMBL" id="BIFS01000001">
    <property type="protein sequence ID" value="GCE20162.1"/>
    <property type="molecule type" value="Genomic_DNA"/>
</dbReference>
<dbReference type="PANTHER" id="PTHR11261:SF3">
    <property type="entry name" value="RETINOL-BINDING PROTEIN 3"/>
    <property type="match status" value="1"/>
</dbReference>
<reference evidence="3" key="1">
    <citation type="submission" date="2018-12" db="EMBL/GenBank/DDBJ databases">
        <title>Tengunoibacter tsumagoiensis gen. nov., sp. nov., Dictyobacter kobayashii sp. nov., D. alpinus sp. nov., and D. joshuensis sp. nov. and description of Dictyobacteraceae fam. nov. within the order Ktedonobacterales isolated from Tengu-no-mugimeshi.</title>
        <authorList>
            <person name="Wang C.M."/>
            <person name="Zheng Y."/>
            <person name="Sakai Y."/>
            <person name="Toyoda A."/>
            <person name="Minakuchi Y."/>
            <person name="Abe K."/>
            <person name="Yokota A."/>
            <person name="Yabe S."/>
        </authorList>
    </citation>
    <scope>NUCLEOTIDE SEQUENCE [LARGE SCALE GENOMIC DNA]</scope>
    <source>
        <strain evidence="3">Uno11</strain>
    </source>
</reference>
<dbReference type="Pfam" id="PF11918">
    <property type="entry name" value="Peptidase_S41_N"/>
    <property type="match status" value="1"/>
</dbReference>
<gene>
    <name evidence="2" type="ORF">KDK_39620</name>
</gene>
<dbReference type="Proteomes" id="UP000287188">
    <property type="component" value="Unassembled WGS sequence"/>
</dbReference>
<dbReference type="Gene3D" id="3.90.226.10">
    <property type="entry name" value="2-enoyl-CoA Hydratase, Chain A, domain 1"/>
    <property type="match status" value="1"/>
</dbReference>
<proteinExistence type="predicted"/>
<keyword evidence="2" id="KW-0675">Receptor</keyword>
<dbReference type="CDD" id="cd07563">
    <property type="entry name" value="Peptidase_S41_IRBP"/>
    <property type="match status" value="1"/>
</dbReference>
<organism evidence="2 3">
    <name type="scientific">Dictyobacter kobayashii</name>
    <dbReference type="NCBI Taxonomy" id="2014872"/>
    <lineage>
        <taxon>Bacteria</taxon>
        <taxon>Bacillati</taxon>
        <taxon>Chloroflexota</taxon>
        <taxon>Ktedonobacteria</taxon>
        <taxon>Ktedonobacterales</taxon>
        <taxon>Dictyobacteraceae</taxon>
        <taxon>Dictyobacter</taxon>
    </lineage>
</organism>
<keyword evidence="3" id="KW-1185">Reference proteome</keyword>
<dbReference type="Pfam" id="PF03572">
    <property type="entry name" value="Peptidase_S41"/>
    <property type="match status" value="1"/>
</dbReference>
<evidence type="ECO:0000259" key="1">
    <source>
        <dbReference type="SMART" id="SM00245"/>
    </source>
</evidence>
<evidence type="ECO:0000313" key="3">
    <source>
        <dbReference type="Proteomes" id="UP000287188"/>
    </source>
</evidence>